<dbReference type="STRING" id="1441469.A0A225B247"/>
<dbReference type="PANTHER" id="PTHR38111:SF2">
    <property type="entry name" value="FINGER DOMAIN PROTEIN, PUTATIVE (AFU_ORTHOLOGUE AFUA_1G01560)-RELATED"/>
    <property type="match status" value="1"/>
</dbReference>
<feature type="region of interest" description="Disordered" evidence="4">
    <location>
        <begin position="38"/>
        <end position="88"/>
    </location>
</feature>
<evidence type="ECO:0000313" key="6">
    <source>
        <dbReference type="Proteomes" id="UP000214365"/>
    </source>
</evidence>
<dbReference type="OrthoDB" id="4491390at2759"/>
<accession>A0A225B247</accession>
<feature type="compositionally biased region" description="Gly residues" evidence="4">
    <location>
        <begin position="65"/>
        <end position="74"/>
    </location>
</feature>
<dbReference type="RefSeq" id="XP_020120038.1">
    <property type="nucleotide sequence ID" value="XM_020267228.1"/>
</dbReference>
<keyword evidence="3" id="KW-0539">Nucleus</keyword>
<evidence type="ECO:0000256" key="4">
    <source>
        <dbReference type="SAM" id="MobiDB-lite"/>
    </source>
</evidence>
<evidence type="ECO:0000256" key="2">
    <source>
        <dbReference type="ARBA" id="ARBA00023163"/>
    </source>
</evidence>
<gene>
    <name evidence="5" type="ORF">UA08_04907</name>
</gene>
<keyword evidence="6" id="KW-1185">Reference proteome</keyword>
<dbReference type="GeneID" id="31004662"/>
<evidence type="ECO:0000256" key="1">
    <source>
        <dbReference type="ARBA" id="ARBA00023015"/>
    </source>
</evidence>
<dbReference type="CDD" id="cd00067">
    <property type="entry name" value="GAL4"/>
    <property type="match status" value="1"/>
</dbReference>
<dbReference type="InterPro" id="IPR053178">
    <property type="entry name" value="Osmoadaptation_assoc"/>
</dbReference>
<keyword evidence="1" id="KW-0805">Transcription regulation</keyword>
<evidence type="ECO:0008006" key="7">
    <source>
        <dbReference type="Google" id="ProtNLM"/>
    </source>
</evidence>
<name>A0A225B247_TALAT</name>
<dbReference type="Proteomes" id="UP000214365">
    <property type="component" value="Unassembled WGS sequence"/>
</dbReference>
<dbReference type="InterPro" id="IPR001138">
    <property type="entry name" value="Zn2Cys6_DnaBD"/>
</dbReference>
<evidence type="ECO:0000313" key="5">
    <source>
        <dbReference type="EMBL" id="OKL59917.1"/>
    </source>
</evidence>
<proteinExistence type="predicted"/>
<reference evidence="5 6" key="1">
    <citation type="submission" date="2015-06" db="EMBL/GenBank/DDBJ databases">
        <title>Talaromyces atroroseus IBT 11181 draft genome.</title>
        <authorList>
            <person name="Rasmussen K.B."/>
            <person name="Rasmussen S."/>
            <person name="Petersen B."/>
            <person name="Sicheritz-Ponten T."/>
            <person name="Mortensen U.H."/>
            <person name="Thrane U."/>
        </authorList>
    </citation>
    <scope>NUCLEOTIDE SEQUENCE [LARGE SCALE GENOMIC DNA]</scope>
    <source>
        <strain evidence="5 6">IBT 11181</strain>
    </source>
</reference>
<comment type="caution">
    <text evidence="5">The sequence shown here is derived from an EMBL/GenBank/DDBJ whole genome shotgun (WGS) entry which is preliminary data.</text>
</comment>
<organism evidence="5 6">
    <name type="scientific">Talaromyces atroroseus</name>
    <dbReference type="NCBI Taxonomy" id="1441469"/>
    <lineage>
        <taxon>Eukaryota</taxon>
        <taxon>Fungi</taxon>
        <taxon>Dikarya</taxon>
        <taxon>Ascomycota</taxon>
        <taxon>Pezizomycotina</taxon>
        <taxon>Eurotiomycetes</taxon>
        <taxon>Eurotiomycetidae</taxon>
        <taxon>Eurotiales</taxon>
        <taxon>Trichocomaceae</taxon>
        <taxon>Talaromyces</taxon>
        <taxon>Talaromyces sect. Trachyspermi</taxon>
    </lineage>
</organism>
<dbReference type="GO" id="GO:0000981">
    <property type="term" value="F:DNA-binding transcription factor activity, RNA polymerase II-specific"/>
    <property type="evidence" value="ECO:0007669"/>
    <property type="project" value="InterPro"/>
</dbReference>
<dbReference type="EMBL" id="LFMY01000006">
    <property type="protein sequence ID" value="OKL59917.1"/>
    <property type="molecule type" value="Genomic_DNA"/>
</dbReference>
<sequence length="508" mass="56908">MCDRAKPGCERCQKAGLECAGYSADSFVLVVPTRKAGKGNNKVKFTQTRSNYKESSNRNNDQTESGGGGGGGAKNGEEGLQLSPKPSINVAPENRMQVLSYFIERYQPASMTSRRGFVTPSSWIRSLPSLLGRWEILDTALSAVCLAYIGDLHQDGVHLHESQRFYNDVLRKLGSLPLDSIKSANEGVLTTTMTMAMYELFHCSYNGLQGWMFHVQGACRILELRGPPSKESPLDLSLYSRVRITALWDAYGSRKGLFLARREWQNLSDSPHDTLLDLLVCMPGLLETSDTIKSTANQPGRVFNTARVDDLLGHWQVLFGRLLRWYTNFENREAAGLYECGPLQQDSHPYLEADQSHLYSVFPQIISFKDAYVAQIMLLYWFGQLVIHAAMTEIYMIREKHQARLFAGAFPPDYKGVHQASKESVQKAGDYYATKICQSTASLKGGYGFQMVMVPLWAALQFFALCGDPKFDWSQAVFRNFGKLGGFMLAEPLRVMRPTQYPGIAAER</sequence>
<dbReference type="PANTHER" id="PTHR38111">
    <property type="entry name" value="ZN(2)-C6 FUNGAL-TYPE DOMAIN-CONTAINING PROTEIN-RELATED"/>
    <property type="match status" value="1"/>
</dbReference>
<protein>
    <recommendedName>
        <fullName evidence="7">Zn(2)-C6 fungal-type domain-containing protein</fullName>
    </recommendedName>
</protein>
<dbReference type="InterPro" id="IPR021858">
    <property type="entry name" value="Fun_TF"/>
</dbReference>
<dbReference type="Pfam" id="PF11951">
    <property type="entry name" value="Fungal_trans_2"/>
    <property type="match status" value="1"/>
</dbReference>
<dbReference type="GO" id="GO:0008270">
    <property type="term" value="F:zinc ion binding"/>
    <property type="evidence" value="ECO:0007669"/>
    <property type="project" value="InterPro"/>
</dbReference>
<dbReference type="AlphaFoldDB" id="A0A225B247"/>
<keyword evidence="2" id="KW-0804">Transcription</keyword>
<evidence type="ECO:0000256" key="3">
    <source>
        <dbReference type="ARBA" id="ARBA00023242"/>
    </source>
</evidence>